<dbReference type="PANTHER" id="PTHR47959">
    <property type="entry name" value="ATP-DEPENDENT RNA HELICASE RHLE-RELATED"/>
    <property type="match status" value="1"/>
</dbReference>
<dbReference type="SMART" id="SM00487">
    <property type="entry name" value="DEXDc"/>
    <property type="match status" value="1"/>
</dbReference>
<dbReference type="GO" id="GO:0009409">
    <property type="term" value="P:response to cold"/>
    <property type="evidence" value="ECO:0007669"/>
    <property type="project" value="InterPro"/>
</dbReference>
<name>A0A6G8AZW9_9LACO</name>
<feature type="domain" description="Helicase C-terminal" evidence="9">
    <location>
        <begin position="219"/>
        <end position="385"/>
    </location>
</feature>
<dbReference type="EC" id="3.6.4.13" evidence="5"/>
<evidence type="ECO:0000256" key="4">
    <source>
        <dbReference type="ARBA" id="ARBA00022840"/>
    </source>
</evidence>
<evidence type="ECO:0000259" key="8">
    <source>
        <dbReference type="PROSITE" id="PS51192"/>
    </source>
</evidence>
<dbReference type="GO" id="GO:0016787">
    <property type="term" value="F:hydrolase activity"/>
    <property type="evidence" value="ECO:0007669"/>
    <property type="project" value="UniProtKB-KW"/>
</dbReference>
<gene>
    <name evidence="5" type="primary">cshB</name>
    <name evidence="11" type="ORF">G7084_04355</name>
</gene>
<dbReference type="CDD" id="cd18787">
    <property type="entry name" value="SF2_C_DEAD"/>
    <property type="match status" value="1"/>
</dbReference>
<dbReference type="InterPro" id="IPR027417">
    <property type="entry name" value="P-loop_NTPase"/>
</dbReference>
<sequence>MAKFTDYNLKKEIYQALTAINFKEPTPVQERMIPVILQGRSVVGQSQTGSGKTHAFLIPIFENLDLNATTVQVIITTPSRELAAQINRAVKQMADMFDKKIRPQVGYYVGGTDKSRQAAQLENKQPQIVIGTPGRIHDLSKNGSLDIHTASVLVIDEADMTLDGGFLPDVDAIAGALPSNLQMLVFSATIPQKLQPFLKKYLNNPIIEEIPSETIIANTITNLLVGTKGKTKDEVVYNLLTMGNPYMALVFTNTKVRAKELTKYLRQQGLKVAEIHGDVQPRERKRVMAAIQRLDYQYVVATDLAARGIDIPGVDLVINDGIPNELEFFIHRVGRTGRNNQAGTAITIYNPDEEDRVANVEKMGIEFQPKNFSHGELKDGIDRRRRRQRNKSTEKLDPTMLGMVKKKKKHVKPGYKRQIKAAIAKDARFKKRVSDREELRANRKSKKKAADKARGK</sequence>
<feature type="domain" description="DEAD-box RNA helicase Q" evidence="10">
    <location>
        <begin position="2"/>
        <end position="30"/>
    </location>
</feature>
<dbReference type="CDD" id="cd00268">
    <property type="entry name" value="DEADc"/>
    <property type="match status" value="1"/>
</dbReference>
<dbReference type="Gene3D" id="3.40.50.300">
    <property type="entry name" value="P-loop containing nucleotide triphosphate hydrolases"/>
    <property type="match status" value="2"/>
</dbReference>
<comment type="similarity">
    <text evidence="5">Belongs to the DEAD box helicase family. CshB subfamily.</text>
</comment>
<dbReference type="EMBL" id="CP049888">
    <property type="protein sequence ID" value="QIL50608.1"/>
    <property type="molecule type" value="Genomic_DNA"/>
</dbReference>
<evidence type="ECO:0000313" key="11">
    <source>
        <dbReference type="EMBL" id="QIL50608.1"/>
    </source>
</evidence>
<evidence type="ECO:0000259" key="9">
    <source>
        <dbReference type="PROSITE" id="PS51194"/>
    </source>
</evidence>
<dbReference type="Pfam" id="PF00270">
    <property type="entry name" value="DEAD"/>
    <property type="match status" value="1"/>
</dbReference>
<dbReference type="PROSITE" id="PS51195">
    <property type="entry name" value="Q_MOTIF"/>
    <property type="match status" value="1"/>
</dbReference>
<dbReference type="InterPro" id="IPR014014">
    <property type="entry name" value="RNA_helicase_DEAD_Q_motif"/>
</dbReference>
<comment type="subcellular location">
    <subcellularLocation>
        <location evidence="5">Cytoplasm</location>
    </subcellularLocation>
</comment>
<protein>
    <recommendedName>
        <fullName evidence="5">DEAD-box ATP-dependent RNA helicase CshB</fullName>
        <ecNumber evidence="5">3.6.4.13</ecNumber>
    </recommendedName>
</protein>
<feature type="compositionally biased region" description="Basic and acidic residues" evidence="7">
    <location>
        <begin position="423"/>
        <end position="441"/>
    </location>
</feature>
<feature type="region of interest" description="Disordered" evidence="7">
    <location>
        <begin position="371"/>
        <end position="395"/>
    </location>
</feature>
<dbReference type="Proteomes" id="UP000500741">
    <property type="component" value="Chromosome"/>
</dbReference>
<dbReference type="KEGG" id="wco:G7084_04355"/>
<dbReference type="Pfam" id="PF00271">
    <property type="entry name" value="Helicase_C"/>
    <property type="match status" value="1"/>
</dbReference>
<dbReference type="RefSeq" id="WP_166010380.1">
    <property type="nucleotide sequence ID" value="NZ_CP049888.1"/>
</dbReference>
<dbReference type="SMART" id="SM00490">
    <property type="entry name" value="HELICc"/>
    <property type="match status" value="1"/>
</dbReference>
<dbReference type="GO" id="GO:0005829">
    <property type="term" value="C:cytosol"/>
    <property type="evidence" value="ECO:0007669"/>
    <property type="project" value="TreeGrafter"/>
</dbReference>
<dbReference type="GO" id="GO:0006401">
    <property type="term" value="P:RNA catabolic process"/>
    <property type="evidence" value="ECO:0007669"/>
    <property type="project" value="UniProtKB-UniRule"/>
</dbReference>
<evidence type="ECO:0000256" key="1">
    <source>
        <dbReference type="ARBA" id="ARBA00022741"/>
    </source>
</evidence>
<evidence type="ECO:0000256" key="5">
    <source>
        <dbReference type="HAMAP-Rule" id="MF_01494"/>
    </source>
</evidence>
<proteinExistence type="inferred from homology"/>
<dbReference type="PROSITE" id="PS51192">
    <property type="entry name" value="HELICASE_ATP_BIND_1"/>
    <property type="match status" value="1"/>
</dbReference>
<dbReference type="InterPro" id="IPR050079">
    <property type="entry name" value="DEAD_box_RNA_helicase"/>
</dbReference>
<keyword evidence="5" id="KW-0694">RNA-binding</keyword>
<feature type="region of interest" description="Disordered" evidence="7">
    <location>
        <begin position="422"/>
        <end position="456"/>
    </location>
</feature>
<keyword evidence="5" id="KW-0346">Stress response</keyword>
<dbReference type="HAMAP" id="MF_01494">
    <property type="entry name" value="DEAD_helicase_CshB"/>
    <property type="match status" value="1"/>
</dbReference>
<feature type="compositionally biased region" description="Basic and acidic residues" evidence="7">
    <location>
        <begin position="373"/>
        <end position="382"/>
    </location>
</feature>
<dbReference type="GO" id="GO:0003724">
    <property type="term" value="F:RNA helicase activity"/>
    <property type="evidence" value="ECO:0007669"/>
    <property type="project" value="UniProtKB-UniRule"/>
</dbReference>
<dbReference type="PANTHER" id="PTHR47959:SF1">
    <property type="entry name" value="ATP-DEPENDENT RNA HELICASE DBPA"/>
    <property type="match status" value="1"/>
</dbReference>
<reference evidence="11 12" key="1">
    <citation type="submission" date="2020-03" db="EMBL/GenBank/DDBJ databases">
        <title>Weissella sp. nov., isolated from Cybister lewisianus.</title>
        <authorList>
            <person name="Hyun D.-W."/>
            <person name="Bae J.-W."/>
        </authorList>
    </citation>
    <scope>NUCLEOTIDE SEQUENCE [LARGE SCALE GENOMIC DNA]</scope>
    <source>
        <strain evidence="11 12">HDW19</strain>
    </source>
</reference>
<dbReference type="GO" id="GO:0005524">
    <property type="term" value="F:ATP binding"/>
    <property type="evidence" value="ECO:0007669"/>
    <property type="project" value="UniProtKB-UniRule"/>
</dbReference>
<dbReference type="AlphaFoldDB" id="A0A6G8AZW9"/>
<feature type="short sequence motif" description="Q motif" evidence="6">
    <location>
        <begin position="2"/>
        <end position="30"/>
    </location>
</feature>
<dbReference type="PROSITE" id="PS51194">
    <property type="entry name" value="HELICASE_CTER"/>
    <property type="match status" value="1"/>
</dbReference>
<dbReference type="GO" id="GO:0003723">
    <property type="term" value="F:RNA binding"/>
    <property type="evidence" value="ECO:0007669"/>
    <property type="project" value="UniProtKB-UniRule"/>
</dbReference>
<dbReference type="InterPro" id="IPR044742">
    <property type="entry name" value="DEAD/DEAH_RhlB"/>
</dbReference>
<feature type="domain" description="Helicase ATP-binding" evidence="8">
    <location>
        <begin position="33"/>
        <end position="208"/>
    </location>
</feature>
<keyword evidence="12" id="KW-1185">Reference proteome</keyword>
<evidence type="ECO:0000256" key="2">
    <source>
        <dbReference type="ARBA" id="ARBA00022801"/>
    </source>
</evidence>
<dbReference type="InterPro" id="IPR030881">
    <property type="entry name" value="CshB"/>
</dbReference>
<dbReference type="InterPro" id="IPR011545">
    <property type="entry name" value="DEAD/DEAH_box_helicase_dom"/>
</dbReference>
<keyword evidence="2 5" id="KW-0378">Hydrolase</keyword>
<organism evidence="11 12">
    <name type="scientific">Weissella coleopterorum</name>
    <dbReference type="NCBI Taxonomy" id="2714949"/>
    <lineage>
        <taxon>Bacteria</taxon>
        <taxon>Bacillati</taxon>
        <taxon>Bacillota</taxon>
        <taxon>Bacilli</taxon>
        <taxon>Lactobacillales</taxon>
        <taxon>Lactobacillaceae</taxon>
        <taxon>Weissella</taxon>
    </lineage>
</organism>
<dbReference type="SUPFAM" id="SSF52540">
    <property type="entry name" value="P-loop containing nucleoside triphosphate hydrolases"/>
    <property type="match status" value="1"/>
</dbReference>
<dbReference type="InterPro" id="IPR014001">
    <property type="entry name" value="Helicase_ATP-bd"/>
</dbReference>
<keyword evidence="3 5" id="KW-0347">Helicase</keyword>
<keyword evidence="4 5" id="KW-0067">ATP-binding</keyword>
<evidence type="ECO:0000256" key="7">
    <source>
        <dbReference type="SAM" id="MobiDB-lite"/>
    </source>
</evidence>
<dbReference type="InterPro" id="IPR001650">
    <property type="entry name" value="Helicase_C-like"/>
</dbReference>
<evidence type="ECO:0000313" key="12">
    <source>
        <dbReference type="Proteomes" id="UP000500741"/>
    </source>
</evidence>
<evidence type="ECO:0000256" key="6">
    <source>
        <dbReference type="PROSITE-ProRule" id="PRU00552"/>
    </source>
</evidence>
<accession>A0A6G8AZW9</accession>
<evidence type="ECO:0000259" key="10">
    <source>
        <dbReference type="PROSITE" id="PS51195"/>
    </source>
</evidence>
<evidence type="ECO:0000256" key="3">
    <source>
        <dbReference type="ARBA" id="ARBA00022806"/>
    </source>
</evidence>
<comment type="catalytic activity">
    <reaction evidence="5">
        <text>ATP + H2O = ADP + phosphate + H(+)</text>
        <dbReference type="Rhea" id="RHEA:13065"/>
        <dbReference type="ChEBI" id="CHEBI:15377"/>
        <dbReference type="ChEBI" id="CHEBI:15378"/>
        <dbReference type="ChEBI" id="CHEBI:30616"/>
        <dbReference type="ChEBI" id="CHEBI:43474"/>
        <dbReference type="ChEBI" id="CHEBI:456216"/>
        <dbReference type="EC" id="3.6.4.13"/>
    </reaction>
</comment>
<keyword evidence="5" id="KW-0963">Cytoplasm</keyword>
<keyword evidence="1 5" id="KW-0547">Nucleotide-binding</keyword>
<comment type="function">
    <text evidence="5">Probable DEAD-box RNA helicase. May work in conjunction with the cold shock proteins to ensure proper initiation of transcription at low and optimal temperatures.</text>
</comment>